<sequence>THVTVKHSPHDQELPVDNAPKTMIAWGVLDGDDNTGKISNILYDGTDDAWQLVGRKRTPTLSGGNWTFLPLAWIHYDVHSRFRTQTFPVFDYILRSGIDFGVIVVEIVENWGGVSTCLEEVMVHG</sequence>
<organism evidence="1 2">
    <name type="scientific">Hygrophoropsis aurantiaca</name>
    <dbReference type="NCBI Taxonomy" id="72124"/>
    <lineage>
        <taxon>Eukaryota</taxon>
        <taxon>Fungi</taxon>
        <taxon>Dikarya</taxon>
        <taxon>Basidiomycota</taxon>
        <taxon>Agaricomycotina</taxon>
        <taxon>Agaricomycetes</taxon>
        <taxon>Agaricomycetidae</taxon>
        <taxon>Boletales</taxon>
        <taxon>Coniophorineae</taxon>
        <taxon>Hygrophoropsidaceae</taxon>
        <taxon>Hygrophoropsis</taxon>
    </lineage>
</organism>
<evidence type="ECO:0000313" key="2">
    <source>
        <dbReference type="Proteomes" id="UP000790377"/>
    </source>
</evidence>
<feature type="non-terminal residue" evidence="1">
    <location>
        <position position="125"/>
    </location>
</feature>
<keyword evidence="2" id="KW-1185">Reference proteome</keyword>
<dbReference type="Proteomes" id="UP000790377">
    <property type="component" value="Unassembled WGS sequence"/>
</dbReference>
<reference evidence="1" key="1">
    <citation type="journal article" date="2021" name="New Phytol.">
        <title>Evolutionary innovations through gain and loss of genes in the ectomycorrhizal Boletales.</title>
        <authorList>
            <person name="Wu G."/>
            <person name="Miyauchi S."/>
            <person name="Morin E."/>
            <person name="Kuo A."/>
            <person name="Drula E."/>
            <person name="Varga T."/>
            <person name="Kohler A."/>
            <person name="Feng B."/>
            <person name="Cao Y."/>
            <person name="Lipzen A."/>
            <person name="Daum C."/>
            <person name="Hundley H."/>
            <person name="Pangilinan J."/>
            <person name="Johnson J."/>
            <person name="Barry K."/>
            <person name="LaButti K."/>
            <person name="Ng V."/>
            <person name="Ahrendt S."/>
            <person name="Min B."/>
            <person name="Choi I.G."/>
            <person name="Park H."/>
            <person name="Plett J.M."/>
            <person name="Magnuson J."/>
            <person name="Spatafora J.W."/>
            <person name="Nagy L.G."/>
            <person name="Henrissat B."/>
            <person name="Grigoriev I.V."/>
            <person name="Yang Z.L."/>
            <person name="Xu J."/>
            <person name="Martin F.M."/>
        </authorList>
    </citation>
    <scope>NUCLEOTIDE SEQUENCE</scope>
    <source>
        <strain evidence="1">ATCC 28755</strain>
    </source>
</reference>
<gene>
    <name evidence="1" type="ORF">BJ138DRAFT_991513</name>
</gene>
<proteinExistence type="predicted"/>
<feature type="non-terminal residue" evidence="1">
    <location>
        <position position="1"/>
    </location>
</feature>
<dbReference type="EMBL" id="MU268423">
    <property type="protein sequence ID" value="KAH7904589.1"/>
    <property type="molecule type" value="Genomic_DNA"/>
</dbReference>
<comment type="caution">
    <text evidence="1">The sequence shown here is derived from an EMBL/GenBank/DDBJ whole genome shotgun (WGS) entry which is preliminary data.</text>
</comment>
<evidence type="ECO:0000313" key="1">
    <source>
        <dbReference type="EMBL" id="KAH7904589.1"/>
    </source>
</evidence>
<name>A0ACB7ZUQ4_9AGAM</name>
<accession>A0ACB7ZUQ4</accession>
<protein>
    <submittedName>
        <fullName evidence="1">Uncharacterized protein</fullName>
    </submittedName>
</protein>